<gene>
    <name evidence="7" type="ORF">CQA54_08590</name>
</gene>
<dbReference type="EMBL" id="NXLT01000012">
    <property type="protein sequence ID" value="RDU65755.1"/>
    <property type="molecule type" value="Genomic_DNA"/>
</dbReference>
<organism evidence="7 8">
    <name type="scientific">Helicobacter equorum</name>
    <dbReference type="NCBI Taxonomy" id="361872"/>
    <lineage>
        <taxon>Bacteria</taxon>
        <taxon>Pseudomonadati</taxon>
        <taxon>Campylobacterota</taxon>
        <taxon>Epsilonproteobacteria</taxon>
        <taxon>Campylobacterales</taxon>
        <taxon>Helicobacteraceae</taxon>
        <taxon>Helicobacter</taxon>
    </lineage>
</organism>
<feature type="transmembrane region" description="Helical" evidence="6">
    <location>
        <begin position="51"/>
        <end position="72"/>
    </location>
</feature>
<dbReference type="OrthoDB" id="9805314at2"/>
<comment type="caution">
    <text evidence="7">The sequence shown here is derived from an EMBL/GenBank/DDBJ whole genome shotgun (WGS) entry which is preliminary data.</text>
</comment>
<evidence type="ECO:0000256" key="4">
    <source>
        <dbReference type="ARBA" id="ARBA00022989"/>
    </source>
</evidence>
<dbReference type="AlphaFoldDB" id="A0A3D8ILD8"/>
<proteinExistence type="inferred from homology"/>
<evidence type="ECO:0000313" key="8">
    <source>
        <dbReference type="Proteomes" id="UP000256514"/>
    </source>
</evidence>
<keyword evidence="4 6" id="KW-1133">Transmembrane helix</keyword>
<feature type="transmembrane region" description="Helical" evidence="6">
    <location>
        <begin position="84"/>
        <end position="102"/>
    </location>
</feature>
<keyword evidence="5 6" id="KW-0472">Membrane</keyword>
<feature type="transmembrane region" description="Helical" evidence="6">
    <location>
        <begin position="155"/>
        <end position="177"/>
    </location>
</feature>
<protein>
    <recommendedName>
        <fullName evidence="9">TerC family protein</fullName>
    </recommendedName>
</protein>
<evidence type="ECO:0000256" key="5">
    <source>
        <dbReference type="ARBA" id="ARBA00023136"/>
    </source>
</evidence>
<dbReference type="PANTHER" id="PTHR30238">
    <property type="entry name" value="MEMBRANE BOUND PREDICTED REDOX MODULATOR"/>
    <property type="match status" value="1"/>
</dbReference>
<keyword evidence="8" id="KW-1185">Reference proteome</keyword>
<evidence type="ECO:0008006" key="9">
    <source>
        <dbReference type="Google" id="ProtNLM"/>
    </source>
</evidence>
<comment type="subcellular location">
    <subcellularLocation>
        <location evidence="1">Membrane</location>
        <topology evidence="1">Multi-pass membrane protein</topology>
    </subcellularLocation>
</comment>
<dbReference type="PANTHER" id="PTHR30238:SF4">
    <property type="entry name" value="SLL1022 PROTEIN"/>
    <property type="match status" value="1"/>
</dbReference>
<dbReference type="Pfam" id="PF03741">
    <property type="entry name" value="TerC"/>
    <property type="match status" value="1"/>
</dbReference>
<feature type="transmembrane region" description="Helical" evidence="6">
    <location>
        <begin position="189"/>
        <end position="209"/>
    </location>
</feature>
<evidence type="ECO:0000256" key="3">
    <source>
        <dbReference type="ARBA" id="ARBA00022692"/>
    </source>
</evidence>
<dbReference type="GO" id="GO:0016020">
    <property type="term" value="C:membrane"/>
    <property type="evidence" value="ECO:0007669"/>
    <property type="project" value="UniProtKB-SubCell"/>
</dbReference>
<evidence type="ECO:0000313" key="7">
    <source>
        <dbReference type="EMBL" id="RDU65755.1"/>
    </source>
</evidence>
<evidence type="ECO:0000256" key="2">
    <source>
        <dbReference type="ARBA" id="ARBA00007511"/>
    </source>
</evidence>
<dbReference type="RefSeq" id="WP_115571671.1">
    <property type="nucleotide sequence ID" value="NZ_NXLT01000012.1"/>
</dbReference>
<sequence>MEVFAWIFDPSAWMALLTLSIMEIVLGIDNIIFIAVLVSKLPEHLRQKARILGLALAMITRIALLSLIFVLSKLTAPLFSIGEFAISGRDLVLFLGGLFLIYKATIEIHQMAQGDEQAQNITYTNAFGLVLIQIALLDIVFSLDSVITAVGMAENIAVMVFAIIIAVGVMMLASKSISEFVEQNPTIKILALAFLILIGVVLVADGLHFHIPKGYLYFAIAFSLGVECINLWLSKKHNKKSLRTNDTTSINPTMRDSHK</sequence>
<evidence type="ECO:0000256" key="1">
    <source>
        <dbReference type="ARBA" id="ARBA00004141"/>
    </source>
</evidence>
<reference evidence="7 8" key="1">
    <citation type="submission" date="2018-04" db="EMBL/GenBank/DDBJ databases">
        <title>Novel Campyloabacter and Helicobacter Species and Strains.</title>
        <authorList>
            <person name="Mannion A.J."/>
            <person name="Shen Z."/>
            <person name="Fox J.G."/>
        </authorList>
    </citation>
    <scope>NUCLEOTIDE SEQUENCE [LARGE SCALE GENOMIC DNA]</scope>
    <source>
        <strain evidence="7 8">MIT 12-6600</strain>
    </source>
</reference>
<dbReference type="InterPro" id="IPR005496">
    <property type="entry name" value="Integral_membrane_TerC"/>
</dbReference>
<keyword evidence="3 6" id="KW-0812">Transmembrane</keyword>
<evidence type="ECO:0000256" key="6">
    <source>
        <dbReference type="SAM" id="Phobius"/>
    </source>
</evidence>
<comment type="similarity">
    <text evidence="2">Belongs to the TerC family.</text>
</comment>
<feature type="transmembrane region" description="Helical" evidence="6">
    <location>
        <begin position="123"/>
        <end position="143"/>
    </location>
</feature>
<accession>A0A3D8ILD8</accession>
<feature type="transmembrane region" description="Helical" evidence="6">
    <location>
        <begin position="12"/>
        <end position="39"/>
    </location>
</feature>
<feature type="transmembrane region" description="Helical" evidence="6">
    <location>
        <begin position="215"/>
        <end position="233"/>
    </location>
</feature>
<name>A0A3D8ILD8_9HELI</name>
<dbReference type="Proteomes" id="UP000256514">
    <property type="component" value="Unassembled WGS sequence"/>
</dbReference>